<dbReference type="EMBL" id="CAJNNV010012226">
    <property type="protein sequence ID" value="CAE8600514.1"/>
    <property type="molecule type" value="Genomic_DNA"/>
</dbReference>
<accession>A0A813ENF9</accession>
<protein>
    <submittedName>
        <fullName evidence="2">Uncharacterized protein</fullName>
    </submittedName>
</protein>
<dbReference type="AlphaFoldDB" id="A0A813ENF9"/>
<dbReference type="Proteomes" id="UP000654075">
    <property type="component" value="Unassembled WGS sequence"/>
</dbReference>
<evidence type="ECO:0000256" key="1">
    <source>
        <dbReference type="SAM" id="MobiDB-lite"/>
    </source>
</evidence>
<name>A0A813ENF9_POLGL</name>
<evidence type="ECO:0000313" key="3">
    <source>
        <dbReference type="Proteomes" id="UP000654075"/>
    </source>
</evidence>
<proteinExistence type="predicted"/>
<comment type="caution">
    <text evidence="2">The sequence shown here is derived from an EMBL/GenBank/DDBJ whole genome shotgun (WGS) entry which is preliminary data.</text>
</comment>
<keyword evidence="3" id="KW-1185">Reference proteome</keyword>
<organism evidence="2 3">
    <name type="scientific">Polarella glacialis</name>
    <name type="common">Dinoflagellate</name>
    <dbReference type="NCBI Taxonomy" id="89957"/>
    <lineage>
        <taxon>Eukaryota</taxon>
        <taxon>Sar</taxon>
        <taxon>Alveolata</taxon>
        <taxon>Dinophyceae</taxon>
        <taxon>Suessiales</taxon>
        <taxon>Suessiaceae</taxon>
        <taxon>Polarella</taxon>
    </lineage>
</organism>
<sequence>MSLSLTSVLRTWSVGIAHLSFKRGAQSVSHRVSRRPVPALSPAGSSGQSRFQRAHQRKTADAPASNATLAMVTSASWGFLHIARVPSGLSLLSSVFSSCTRLILRSTPPPPMPMGNLATSRVSLPGKLFAPRASRVFIPGNRSSPQAWV</sequence>
<gene>
    <name evidence="2" type="ORF">PGLA1383_LOCUS18835</name>
</gene>
<evidence type="ECO:0000313" key="2">
    <source>
        <dbReference type="EMBL" id="CAE8600514.1"/>
    </source>
</evidence>
<reference evidence="2" key="1">
    <citation type="submission" date="2021-02" db="EMBL/GenBank/DDBJ databases">
        <authorList>
            <person name="Dougan E. K."/>
            <person name="Rhodes N."/>
            <person name="Thang M."/>
            <person name="Chan C."/>
        </authorList>
    </citation>
    <scope>NUCLEOTIDE SEQUENCE</scope>
</reference>
<feature type="region of interest" description="Disordered" evidence="1">
    <location>
        <begin position="30"/>
        <end position="64"/>
    </location>
</feature>